<accession>A0AAD4CP91</accession>
<dbReference type="Gene3D" id="1.25.40.10">
    <property type="entry name" value="Tetratricopeptide repeat domain"/>
    <property type="match status" value="7"/>
</dbReference>
<dbReference type="InterPro" id="IPR027417">
    <property type="entry name" value="P-loop_NTPase"/>
</dbReference>
<dbReference type="Gene3D" id="1.20.120.1240">
    <property type="entry name" value="Dynamin, middle domain"/>
    <property type="match status" value="1"/>
</dbReference>
<dbReference type="InterPro" id="IPR053137">
    <property type="entry name" value="NLR-like"/>
</dbReference>
<feature type="compositionally biased region" description="Acidic residues" evidence="1">
    <location>
        <begin position="1977"/>
        <end position="1992"/>
    </location>
</feature>
<keyword evidence="4" id="KW-1185">Reference proteome</keyword>
<dbReference type="SUPFAM" id="SSF52540">
    <property type="entry name" value="P-loop containing nucleoside triphosphate hydrolases"/>
    <property type="match status" value="1"/>
</dbReference>
<evidence type="ECO:0000313" key="4">
    <source>
        <dbReference type="Proteomes" id="UP001194746"/>
    </source>
</evidence>
<evidence type="ECO:0000313" key="3">
    <source>
        <dbReference type="EMBL" id="KAF9890136.1"/>
    </source>
</evidence>
<proteinExistence type="predicted"/>
<dbReference type="Gene3D" id="3.40.50.300">
    <property type="entry name" value="P-loop containing nucleotide triphosphate hydrolases"/>
    <property type="match status" value="1"/>
</dbReference>
<reference evidence="3" key="1">
    <citation type="journal article" date="2019" name="Beilstein J. Org. Chem.">
        <title>Nanangenines: drimane sesquiterpenoids as the dominant metabolite cohort of a novel Australian fungus, Aspergillus nanangensis.</title>
        <authorList>
            <person name="Lacey H.J."/>
            <person name="Gilchrist C.L.M."/>
            <person name="Crombie A."/>
            <person name="Kalaitzis J.A."/>
            <person name="Vuong D."/>
            <person name="Rutledge P.J."/>
            <person name="Turner P."/>
            <person name="Pitt J.I."/>
            <person name="Lacey E."/>
            <person name="Chooi Y.H."/>
            <person name="Piggott A.M."/>
        </authorList>
    </citation>
    <scope>NUCLEOTIDE SEQUENCE</scope>
    <source>
        <strain evidence="3">MST-FP2251</strain>
    </source>
</reference>
<dbReference type="SUPFAM" id="SSF48452">
    <property type="entry name" value="TPR-like"/>
    <property type="match status" value="8"/>
</dbReference>
<dbReference type="Proteomes" id="UP001194746">
    <property type="component" value="Unassembled WGS sequence"/>
</dbReference>
<dbReference type="InterPro" id="IPR019734">
    <property type="entry name" value="TPR_rpt"/>
</dbReference>
<dbReference type="Pfam" id="PF13374">
    <property type="entry name" value="TPR_10"/>
    <property type="match status" value="2"/>
</dbReference>
<dbReference type="InterPro" id="IPR002182">
    <property type="entry name" value="NB-ARC"/>
</dbReference>
<reference evidence="3" key="2">
    <citation type="submission" date="2020-02" db="EMBL/GenBank/DDBJ databases">
        <authorList>
            <person name="Gilchrist C.L.M."/>
            <person name="Chooi Y.-H."/>
        </authorList>
    </citation>
    <scope>NUCLEOTIDE SEQUENCE</scope>
    <source>
        <strain evidence="3">MST-FP2251</strain>
    </source>
</reference>
<dbReference type="GO" id="GO:0043531">
    <property type="term" value="F:ADP binding"/>
    <property type="evidence" value="ECO:0007669"/>
    <property type="project" value="InterPro"/>
</dbReference>
<protein>
    <recommendedName>
        <fullName evidence="2">NB-ARC domain-containing protein</fullName>
    </recommendedName>
</protein>
<gene>
    <name evidence="3" type="ORF">FE257_006297</name>
</gene>
<feature type="region of interest" description="Disordered" evidence="1">
    <location>
        <begin position="1969"/>
        <end position="1992"/>
    </location>
</feature>
<dbReference type="Pfam" id="PF00931">
    <property type="entry name" value="NB-ARC"/>
    <property type="match status" value="1"/>
</dbReference>
<dbReference type="SMART" id="SM00028">
    <property type="entry name" value="TPR"/>
    <property type="match status" value="16"/>
</dbReference>
<evidence type="ECO:0000256" key="1">
    <source>
        <dbReference type="SAM" id="MobiDB-lite"/>
    </source>
</evidence>
<evidence type="ECO:0000259" key="2">
    <source>
        <dbReference type="Pfam" id="PF00931"/>
    </source>
</evidence>
<sequence>MTPLNQARFVMDIIASFQELASQALAANYGASDVFDQNPQLRLATVVMNRSTEFADDMEKWGHKYVDNKSRQANKAVREESGIRKTRKVADLPQLEETVPEALDVALPVPLDMDAWLTQLHINSRGFETGCISPSALATSMKEYSSKWPAWSLGYIADIITIVHGFIVQALASICNDRHVEGALLSLIMDDLLEAYQRAVNQVKLLLHVERNGTPLTLNNHYFNDILERSRQARSKIMLAEKTLTDSQHGAVVKIADVNLQRHMSNEAKIGEEIHHILFTYYRAARKRFVDNILLQATMYHLIDGKKSPLKLLSPGLVLSLSPGQPPQMEALAAIGLVGNILQFVDFSSKLVKDSRQLYQSQDGYLVEYADIEKVTADLKVLNAKVQDQNKPGGATGDDGLRDICRSCDQIADELLSSLNKIKVKDKRNKWQSIQVALRACLSKNEIKTLEDRLARFKQELNLRISVGLSEQLSATQLEQSDRLNIMEKNILRAILTEERPSQPPNPPNAQWSVPFMRNPQFVGRTAQLHDLEDKLFVDEYFQKAAIAGLGGLGKTQLALELAYQTRTQRPGCSVFWVVATSAETAFQSVRQIALQLAIPGVDDADADVLALVQARLSDDSFGPWLLILDGMDGIESEQVPTSVSIMDALPKSANGSILMTTRNRKIAVNFARKNVLDMPHDDAATALEILKGCLGSQDLDVDDDDERDVAMELLERLTFLPLAIVQAATYMDKNDISVTEYMSLWDDTEATVIELLSENFDDDWRYKELKNPVATTWLISFEKIRLSDPLAVDLLCFISCIEPSMIPRSLLPEASTKKKMVDAIGTLAAYSFVHKQDGGLFLNVHRLVHLAMRNWLRSEARLLPYVLQAMQRLVEDIVFEKPERSIWRAHLPHMKFVLAIDPVGTATMERFLLLKGYGQCLLDDGRYIEAEEHLDTLVELGKQLFGDEDVLTHTALGNVAQAIALQGRFEEAEKLYMAAVKVQEETLGKEHTTTLNTIVSVGSVAFGQGRLERAEKIFRHVLEVQSNALGAGHNETLVTMNNLGLVLQSQGKLEDADTILREALGTAKKTLGQDHAHTLLISNNLGENLAIQSHHDEAEALHRATLEARKRVLGDDHPDVLGTTQNLAIVLQNQGNNIAAEQMHREVLDRGKGTLGEHHPVMLKNLHNLAYAVAANKKPQEAEWIRRQVLEKATLALAEGHPDLLMYTNGLATMLLDSGRYAEAIEMLHQAFQAVENALAKNADMSLTGSEQQNPTVEDGQIDAVAPKQNHATTQPVVRVSTEIFTQVGSVARRAAGTLVTCLTLVARYEEATALQSNIVQVQEAVLGKEHPHTIASIIDLAEIYLTKNNCPEAERLQQEAMDISKRVSGEQAESTVEIANKLTSTMHIQGRFKEAEQIQPSTSKIIEVFGQKHPLTLACYYNDAELLISRNELDEAAKLHEMALLERKNLLGDRHIETIQSLMGVSKVYAAQQRYQEGEAKVREMIQSAEAILGGQHILTMGGASLLGAMLLPQGKLEEGEEVTLRALRMHEQVLGASNHGTAVMAMTVAMVLRLRGKHADSRDMLQRALAIFERIGDAFEPDHIQALKDLVELSHAQGWHEEEESPCRDLLTAQKNTLGPEHPTTLQTMALLGESLRHQGKLDEAETINRHVVECRRKVLGQDHIDTLVSYNNLALVLRHQHRFDEAAPLYKIAAGVDAILGENHPLTLLFLKNQAELLATQNNIDDARGIFSRVLEISKRTLGEDHADTLICTVSLAETMRQQGDFHDAEEILVPAFETSQRSLGADKYVTLMIGNKLARILIHQTEYTRAGSLLHDLLDTAETHLGDVHEATLLTLFNQSIILRHQNQDDRAKETLRRALAGARQLRGLDNSFVYSCFSELIYTHHSRGEFLEGNELCWELLEETERTLGPAHAGTLKVHTEVADAFAAQGLYADVEEVYRRILEARRLDAFLESIVYDDVPKQHSCPVTEEPAEEELEGEELAEEDLTQEEVTGEELADTLIFANLFGEAIRQQERYNEAEDIHQKILARRQEALGEDHRDTMVSRVNLALALSNQDQGKEALSTIQQAIKVAETLLARKIVHHTDIQEALLVFQARGEILAVQGRQQEAESLFRYVLETSDKTLGVGSFPSKLSSHALSGHLGLHHGFQIVHPPENSKQDSA</sequence>
<dbReference type="PANTHER" id="PTHR46082">
    <property type="entry name" value="ATP/GTP-BINDING PROTEIN-RELATED"/>
    <property type="match status" value="1"/>
</dbReference>
<dbReference type="Pfam" id="PF13424">
    <property type="entry name" value="TPR_12"/>
    <property type="match status" value="9"/>
</dbReference>
<comment type="caution">
    <text evidence="3">The sequence shown here is derived from an EMBL/GenBank/DDBJ whole genome shotgun (WGS) entry which is preliminary data.</text>
</comment>
<feature type="domain" description="NB-ARC" evidence="2">
    <location>
        <begin position="527"/>
        <end position="673"/>
    </location>
</feature>
<dbReference type="InterPro" id="IPR011990">
    <property type="entry name" value="TPR-like_helical_dom_sf"/>
</dbReference>
<dbReference type="EMBL" id="VCAU01000029">
    <property type="protein sequence ID" value="KAF9890136.1"/>
    <property type="molecule type" value="Genomic_DNA"/>
</dbReference>
<dbReference type="PANTHER" id="PTHR46082:SF6">
    <property type="entry name" value="AAA+ ATPASE DOMAIN-CONTAINING PROTEIN-RELATED"/>
    <property type="match status" value="1"/>
</dbReference>
<name>A0AAD4CP91_ASPNN</name>
<organism evidence="3 4">
    <name type="scientific">Aspergillus nanangensis</name>
    <dbReference type="NCBI Taxonomy" id="2582783"/>
    <lineage>
        <taxon>Eukaryota</taxon>
        <taxon>Fungi</taxon>
        <taxon>Dikarya</taxon>
        <taxon>Ascomycota</taxon>
        <taxon>Pezizomycotina</taxon>
        <taxon>Eurotiomycetes</taxon>
        <taxon>Eurotiomycetidae</taxon>
        <taxon>Eurotiales</taxon>
        <taxon>Aspergillaceae</taxon>
        <taxon>Aspergillus</taxon>
        <taxon>Aspergillus subgen. Circumdati</taxon>
    </lineage>
</organism>